<dbReference type="GO" id="GO:0005634">
    <property type="term" value="C:nucleus"/>
    <property type="evidence" value="ECO:0007669"/>
    <property type="project" value="UniProtKB-SubCell"/>
</dbReference>
<feature type="domain" description="C2H2-type" evidence="14">
    <location>
        <begin position="348"/>
        <end position="371"/>
    </location>
</feature>
<name>A0A6F9DY98_9ASCI</name>
<keyword evidence="6" id="KW-0862">Zinc</keyword>
<keyword evidence="9" id="KW-0804">Transcription</keyword>
<evidence type="ECO:0000256" key="1">
    <source>
        <dbReference type="ARBA" id="ARBA00004123"/>
    </source>
</evidence>
<evidence type="ECO:0000259" key="14">
    <source>
        <dbReference type="PROSITE" id="PS50157"/>
    </source>
</evidence>
<dbReference type="Pfam" id="PF00096">
    <property type="entry name" value="zf-C2H2"/>
    <property type="match status" value="5"/>
</dbReference>
<evidence type="ECO:0000256" key="10">
    <source>
        <dbReference type="ARBA" id="ARBA00023242"/>
    </source>
</evidence>
<reference evidence="15" key="1">
    <citation type="submission" date="2020-04" db="EMBL/GenBank/DDBJ databases">
        <authorList>
            <person name="Neveu A P."/>
        </authorList>
    </citation>
    <scope>NUCLEOTIDE SEQUENCE</scope>
    <source>
        <tissue evidence="15">Whole embryo</tissue>
    </source>
</reference>
<dbReference type="FunFam" id="3.30.160.60:FF:001370">
    <property type="entry name" value="Zinc finger protein"/>
    <property type="match status" value="1"/>
</dbReference>
<dbReference type="FunFam" id="3.30.160.60:FF:000145">
    <property type="entry name" value="Zinc finger protein 574"/>
    <property type="match status" value="1"/>
</dbReference>
<comment type="subcellular location">
    <subcellularLocation>
        <location evidence="1">Nucleus</location>
    </subcellularLocation>
</comment>
<feature type="domain" description="C2H2-type" evidence="14">
    <location>
        <begin position="433"/>
        <end position="461"/>
    </location>
</feature>
<protein>
    <recommendedName>
        <fullName evidence="11">Zinc finger protein 865</fullName>
    </recommendedName>
</protein>
<feature type="domain" description="C2H2-type" evidence="14">
    <location>
        <begin position="405"/>
        <end position="432"/>
    </location>
</feature>
<dbReference type="GO" id="GO:0000981">
    <property type="term" value="F:DNA-binding transcription factor activity, RNA polymerase II-specific"/>
    <property type="evidence" value="ECO:0007669"/>
    <property type="project" value="TreeGrafter"/>
</dbReference>
<organism evidence="15">
    <name type="scientific">Phallusia mammillata</name>
    <dbReference type="NCBI Taxonomy" id="59560"/>
    <lineage>
        <taxon>Eukaryota</taxon>
        <taxon>Metazoa</taxon>
        <taxon>Chordata</taxon>
        <taxon>Tunicata</taxon>
        <taxon>Ascidiacea</taxon>
        <taxon>Phlebobranchia</taxon>
        <taxon>Ascidiidae</taxon>
        <taxon>Phallusia</taxon>
    </lineage>
</organism>
<evidence type="ECO:0000256" key="8">
    <source>
        <dbReference type="ARBA" id="ARBA00023125"/>
    </source>
</evidence>
<accession>A0A6F9DY98</accession>
<evidence type="ECO:0000256" key="11">
    <source>
        <dbReference type="ARBA" id="ARBA00068876"/>
    </source>
</evidence>
<feature type="region of interest" description="Disordered" evidence="13">
    <location>
        <begin position="78"/>
        <end position="144"/>
    </location>
</feature>
<evidence type="ECO:0000256" key="5">
    <source>
        <dbReference type="ARBA" id="ARBA00022771"/>
    </source>
</evidence>
<dbReference type="SMART" id="SM00355">
    <property type="entry name" value="ZnF_C2H2"/>
    <property type="match status" value="12"/>
</dbReference>
<evidence type="ECO:0000256" key="4">
    <source>
        <dbReference type="ARBA" id="ARBA00022737"/>
    </source>
</evidence>
<dbReference type="FunFam" id="3.30.160.60:FF:000100">
    <property type="entry name" value="Zinc finger 45-like"/>
    <property type="match status" value="1"/>
</dbReference>
<dbReference type="InterPro" id="IPR013087">
    <property type="entry name" value="Znf_C2H2_type"/>
</dbReference>
<dbReference type="SUPFAM" id="SSF57667">
    <property type="entry name" value="beta-beta-alpha zinc fingers"/>
    <property type="match status" value="7"/>
</dbReference>
<keyword evidence="3" id="KW-0479">Metal-binding</keyword>
<feature type="domain" description="C2H2-type" evidence="14">
    <location>
        <begin position="319"/>
        <end position="347"/>
    </location>
</feature>
<dbReference type="InterPro" id="IPR036236">
    <property type="entry name" value="Znf_C2H2_sf"/>
</dbReference>
<dbReference type="PANTHER" id="PTHR24394:SF29">
    <property type="entry name" value="MYONEURIN"/>
    <property type="match status" value="1"/>
</dbReference>
<evidence type="ECO:0000313" key="15">
    <source>
        <dbReference type="EMBL" id="CAB3267993.1"/>
    </source>
</evidence>
<dbReference type="PROSITE" id="PS00028">
    <property type="entry name" value="ZINC_FINGER_C2H2_1"/>
    <property type="match status" value="11"/>
</dbReference>
<sequence length="516" mass="59390">MDIQPNVVAQNSSILSIVKLENINGIEMEFDKTGQNSSPQVEHLETIYDRIKRSRRTVKPKNLDFFEDNWFVAKHKTKLDHKKQSEPPTTQVKNKVVDSAKLKSKTGKSHVPASNNNQNEVSYAEKGKNDVSSVGKLTPKQTKRHKTNKLVGNKVNLQNSVTCKTKDTNQRKTSKPVKCEHCKLTFTNKSILGRHLKTHLEVLVPCPKCKRKFATKSGMKIHMKFVHLKVRPYTCEICKKCFPKPCVLKVHHQRVHSGERPYACTQCDKRYVIKAKLQQHVAVVHEKKRPHICKICGKTWAFPNHLVTHMRSHTGEKPFQCHLCEKYFVTKQDCRKHISSIHRKLKPYRCTACGKAYAASNTLSTHMKNVHYPVSVKCDICDKVFNTKSVLDSHIAMKHKNPNKYPCTICDKRFAQACLLAIHMGVHTGEKPYRCNLCEKRFRLQGMLDEHVSSVHLRLKPHQCTVCDKTFARKYKVTRHMASHSSAKVKCKYCDKKMKWPSIAFHVSKKHPMCKS</sequence>
<dbReference type="FunFam" id="3.30.160.60:FF:000446">
    <property type="entry name" value="Zinc finger protein"/>
    <property type="match status" value="1"/>
</dbReference>
<dbReference type="AlphaFoldDB" id="A0A6F9DY98"/>
<evidence type="ECO:0000256" key="7">
    <source>
        <dbReference type="ARBA" id="ARBA00023015"/>
    </source>
</evidence>
<feature type="domain" description="C2H2-type" evidence="14">
    <location>
        <begin position="204"/>
        <end position="232"/>
    </location>
</feature>
<dbReference type="EMBL" id="LR792131">
    <property type="protein sequence ID" value="CAB3267993.1"/>
    <property type="molecule type" value="mRNA"/>
</dbReference>
<keyword evidence="5 12" id="KW-0863">Zinc-finger</keyword>
<evidence type="ECO:0000256" key="9">
    <source>
        <dbReference type="ARBA" id="ARBA00023163"/>
    </source>
</evidence>
<evidence type="ECO:0000256" key="3">
    <source>
        <dbReference type="ARBA" id="ARBA00022723"/>
    </source>
</evidence>
<feature type="domain" description="C2H2-type" evidence="14">
    <location>
        <begin position="376"/>
        <end position="404"/>
    </location>
</feature>
<feature type="domain" description="C2H2-type" evidence="14">
    <location>
        <begin position="462"/>
        <end position="489"/>
    </location>
</feature>
<feature type="domain" description="C2H2-type" evidence="14">
    <location>
        <begin position="291"/>
        <end position="318"/>
    </location>
</feature>
<dbReference type="FunFam" id="3.30.160.60:FF:000065">
    <property type="entry name" value="B-cell CLL/lymphoma 6, member B"/>
    <property type="match status" value="1"/>
</dbReference>
<comment type="similarity">
    <text evidence="2">Belongs to the krueppel C2H2-type zinc-finger protein family.</text>
</comment>
<dbReference type="PANTHER" id="PTHR24394">
    <property type="entry name" value="ZINC FINGER PROTEIN"/>
    <property type="match status" value="1"/>
</dbReference>
<dbReference type="FunFam" id="3.30.160.60:FF:000688">
    <property type="entry name" value="zinc finger protein 197 isoform X1"/>
    <property type="match status" value="1"/>
</dbReference>
<evidence type="ECO:0000256" key="2">
    <source>
        <dbReference type="ARBA" id="ARBA00006991"/>
    </source>
</evidence>
<feature type="compositionally biased region" description="Polar residues" evidence="13">
    <location>
        <begin position="112"/>
        <end position="121"/>
    </location>
</feature>
<feature type="domain" description="C2H2-type" evidence="14">
    <location>
        <begin position="233"/>
        <end position="261"/>
    </location>
</feature>
<dbReference type="PROSITE" id="PS50157">
    <property type="entry name" value="ZINC_FINGER_C2H2_2"/>
    <property type="match status" value="11"/>
</dbReference>
<evidence type="ECO:0000256" key="13">
    <source>
        <dbReference type="SAM" id="MobiDB-lite"/>
    </source>
</evidence>
<evidence type="ECO:0000256" key="6">
    <source>
        <dbReference type="ARBA" id="ARBA00022833"/>
    </source>
</evidence>
<keyword evidence="8" id="KW-0238">DNA-binding</keyword>
<feature type="domain" description="C2H2-type" evidence="14">
    <location>
        <begin position="262"/>
        <end position="290"/>
    </location>
</feature>
<dbReference type="Gene3D" id="3.30.160.60">
    <property type="entry name" value="Classic Zinc Finger"/>
    <property type="match status" value="9"/>
</dbReference>
<keyword evidence="4" id="KW-0677">Repeat</keyword>
<dbReference type="GO" id="GO:0003690">
    <property type="term" value="F:double-stranded DNA binding"/>
    <property type="evidence" value="ECO:0007669"/>
    <property type="project" value="UniProtKB-ARBA"/>
</dbReference>
<evidence type="ECO:0000256" key="12">
    <source>
        <dbReference type="PROSITE-ProRule" id="PRU00042"/>
    </source>
</evidence>
<keyword evidence="7" id="KW-0805">Transcription regulation</keyword>
<keyword evidence="10" id="KW-0539">Nucleus</keyword>
<feature type="domain" description="C2H2-type" evidence="14">
    <location>
        <begin position="177"/>
        <end position="199"/>
    </location>
</feature>
<proteinExistence type="evidence at transcript level"/>
<dbReference type="GO" id="GO:0008270">
    <property type="term" value="F:zinc ion binding"/>
    <property type="evidence" value="ECO:0007669"/>
    <property type="project" value="UniProtKB-KW"/>
</dbReference>
<gene>
    <name evidence="15" type="primary">Znf345-003</name>
</gene>